<evidence type="ECO:0000313" key="2">
    <source>
        <dbReference type="Proteomes" id="UP000239007"/>
    </source>
</evidence>
<keyword evidence="2" id="KW-1185">Reference proteome</keyword>
<name>A0A2S7UZE1_9GAMM</name>
<dbReference type="Proteomes" id="UP000239007">
    <property type="component" value="Unassembled WGS sequence"/>
</dbReference>
<gene>
    <name evidence="1" type="ORF">BTO11_14010</name>
</gene>
<evidence type="ECO:0008006" key="3">
    <source>
        <dbReference type="Google" id="ProtNLM"/>
    </source>
</evidence>
<sequence length="211" mass="24289">MTDQDLELFEEYFQLEHQIPVNIKDGGTWNTIPDMDKFDAMIPAAYKIASEMQGLEQSMLRPLRQLGDAIEPLAEYLKAQSRKIDLMMSYVLQSQDEDDIKFNAHSYGGGGFVFQSEQEFTLDNWIQCKLFFNEEAAAVFCLGKIVEIQTVTPSQDELDGKAQENKTPATPYIYKVVFHRIRDEDREVVVRASLHQQSKLLLNKTKNRSNK</sequence>
<evidence type="ECO:0000313" key="1">
    <source>
        <dbReference type="EMBL" id="PQJ54651.1"/>
    </source>
</evidence>
<dbReference type="AlphaFoldDB" id="A0A2S7UZE1"/>
<reference evidence="1 2" key="1">
    <citation type="submission" date="2016-12" db="EMBL/GenBank/DDBJ databases">
        <title>Diversity of luminous bacteria.</title>
        <authorList>
            <person name="Yoshizawa S."/>
            <person name="Kogure K."/>
        </authorList>
    </citation>
    <scope>NUCLEOTIDE SEQUENCE [LARGE SCALE GENOMIC DNA]</scope>
    <source>
        <strain evidence="1 2">SA4-48</strain>
    </source>
</reference>
<proteinExistence type="predicted"/>
<dbReference type="RefSeq" id="WP_105053170.1">
    <property type="nucleotide sequence ID" value="NZ_BMYG01000001.1"/>
</dbReference>
<organism evidence="1 2">
    <name type="scientific">Psychrosphaera saromensis</name>
    <dbReference type="NCBI Taxonomy" id="716813"/>
    <lineage>
        <taxon>Bacteria</taxon>
        <taxon>Pseudomonadati</taxon>
        <taxon>Pseudomonadota</taxon>
        <taxon>Gammaproteobacteria</taxon>
        <taxon>Alteromonadales</taxon>
        <taxon>Pseudoalteromonadaceae</taxon>
        <taxon>Psychrosphaera</taxon>
    </lineage>
</organism>
<dbReference type="EMBL" id="MSCH01000003">
    <property type="protein sequence ID" value="PQJ54651.1"/>
    <property type="molecule type" value="Genomic_DNA"/>
</dbReference>
<dbReference type="OrthoDB" id="5890620at2"/>
<accession>A0A2S7UZE1</accession>
<protein>
    <recommendedName>
        <fullName evidence="3">PilZ domain-containing protein</fullName>
    </recommendedName>
</protein>
<comment type="caution">
    <text evidence="1">The sequence shown here is derived from an EMBL/GenBank/DDBJ whole genome shotgun (WGS) entry which is preliminary data.</text>
</comment>